<sequence>MTTLGRTIAIFAAASVAWPASASAQQLTTEQAERAEADLKARYRDALAMARDQVADARRRERAERRLAKANAARASAQRELAQLGIAVPAAAPVPALAPAQAGAPAPAPAPAAPVVAQQKLDVAAVRAAADAEAENKATRDFGGLALGTGLSLTVDLGTRDRIAEATVVDGIVRIKKSNNTPARLLFESHYLFKPQFDLLGVESDMWGVGPFVAIQPGDKEVINAIGLGVMLAFRREPTKTDSFNLGFGVIIDPDVQLLGDGIEANKPLPTGETMIRYREDSQIGLMAMASFSF</sequence>
<dbReference type="AlphaFoldDB" id="A0A9X2KRK5"/>
<protein>
    <recommendedName>
        <fullName evidence="5">Outer membrane protein beta-barrel domain-containing protein</fullName>
    </recommendedName>
</protein>
<keyword evidence="2" id="KW-0732">Signal</keyword>
<dbReference type="RefSeq" id="WP_254289699.1">
    <property type="nucleotide sequence ID" value="NZ_JAMLDY010000014.1"/>
</dbReference>
<accession>A0A9X2KRK5</accession>
<feature type="chain" id="PRO_5040738934" description="Outer membrane protein beta-barrel domain-containing protein" evidence="2">
    <location>
        <begin position="25"/>
        <end position="294"/>
    </location>
</feature>
<proteinExistence type="predicted"/>
<keyword evidence="4" id="KW-1185">Reference proteome</keyword>
<evidence type="ECO:0008006" key="5">
    <source>
        <dbReference type="Google" id="ProtNLM"/>
    </source>
</evidence>
<dbReference type="EMBL" id="JAMLDY010000014">
    <property type="protein sequence ID" value="MCP3735701.1"/>
    <property type="molecule type" value="Genomic_DNA"/>
</dbReference>
<feature type="signal peptide" evidence="2">
    <location>
        <begin position="1"/>
        <end position="24"/>
    </location>
</feature>
<name>A0A9X2KRK5_9SPHN</name>
<evidence type="ECO:0000256" key="1">
    <source>
        <dbReference type="SAM" id="Coils"/>
    </source>
</evidence>
<gene>
    <name evidence="3" type="ORF">M9979_12535</name>
</gene>
<comment type="caution">
    <text evidence="3">The sequence shown here is derived from an EMBL/GenBank/DDBJ whole genome shotgun (WGS) entry which is preliminary data.</text>
</comment>
<keyword evidence="1" id="KW-0175">Coiled coil</keyword>
<evidence type="ECO:0000313" key="4">
    <source>
        <dbReference type="Proteomes" id="UP001139486"/>
    </source>
</evidence>
<organism evidence="3 4">
    <name type="scientific">Sphingomonas liriopis</name>
    <dbReference type="NCBI Taxonomy" id="2949094"/>
    <lineage>
        <taxon>Bacteria</taxon>
        <taxon>Pseudomonadati</taxon>
        <taxon>Pseudomonadota</taxon>
        <taxon>Alphaproteobacteria</taxon>
        <taxon>Sphingomonadales</taxon>
        <taxon>Sphingomonadaceae</taxon>
        <taxon>Sphingomonas</taxon>
    </lineage>
</organism>
<feature type="coiled-coil region" evidence="1">
    <location>
        <begin position="40"/>
        <end position="87"/>
    </location>
</feature>
<reference evidence="3" key="1">
    <citation type="submission" date="2022-05" db="EMBL/GenBank/DDBJ databases">
        <title>Sphingomonas sp. strain RP10 Genome sequencing and assembly.</title>
        <authorList>
            <person name="Kim I."/>
        </authorList>
    </citation>
    <scope>NUCLEOTIDE SEQUENCE</scope>
    <source>
        <strain evidence="3">RP10</strain>
    </source>
</reference>
<evidence type="ECO:0000313" key="3">
    <source>
        <dbReference type="EMBL" id="MCP3735701.1"/>
    </source>
</evidence>
<dbReference type="Proteomes" id="UP001139486">
    <property type="component" value="Unassembled WGS sequence"/>
</dbReference>
<evidence type="ECO:0000256" key="2">
    <source>
        <dbReference type="SAM" id="SignalP"/>
    </source>
</evidence>